<proteinExistence type="predicted"/>
<evidence type="ECO:0000313" key="1">
    <source>
        <dbReference type="EMBL" id="BAT16967.1"/>
    </source>
</evidence>
<dbReference type="InParanoid" id="A0A0P0Y9U2"/>
<dbReference type="Gramene" id="Os12t0437932-00">
    <property type="protein sequence ID" value="Os12t0437932-00"/>
    <property type="gene ID" value="Os12g0437932"/>
</dbReference>
<gene>
    <name evidence="1" type="ordered locus">Os12g0437932</name>
    <name evidence="1" type="ORF">OSNPB_120437932</name>
</gene>
<reference evidence="2" key="1">
    <citation type="journal article" date="2005" name="Nature">
        <title>The map-based sequence of the rice genome.</title>
        <authorList>
            <consortium name="International rice genome sequencing project (IRGSP)"/>
            <person name="Matsumoto T."/>
            <person name="Wu J."/>
            <person name="Kanamori H."/>
            <person name="Katayose Y."/>
            <person name="Fujisawa M."/>
            <person name="Namiki N."/>
            <person name="Mizuno H."/>
            <person name="Yamamoto K."/>
            <person name="Antonio B.A."/>
            <person name="Baba T."/>
            <person name="Sakata K."/>
            <person name="Nagamura Y."/>
            <person name="Aoki H."/>
            <person name="Arikawa K."/>
            <person name="Arita K."/>
            <person name="Bito T."/>
            <person name="Chiden Y."/>
            <person name="Fujitsuka N."/>
            <person name="Fukunaka R."/>
            <person name="Hamada M."/>
            <person name="Harada C."/>
            <person name="Hayashi A."/>
            <person name="Hijishita S."/>
            <person name="Honda M."/>
            <person name="Hosokawa S."/>
            <person name="Ichikawa Y."/>
            <person name="Idonuma A."/>
            <person name="Iijima M."/>
            <person name="Ikeda M."/>
            <person name="Ikeno M."/>
            <person name="Ito K."/>
            <person name="Ito S."/>
            <person name="Ito T."/>
            <person name="Ito Y."/>
            <person name="Ito Y."/>
            <person name="Iwabuchi A."/>
            <person name="Kamiya K."/>
            <person name="Karasawa W."/>
            <person name="Kurita K."/>
            <person name="Katagiri S."/>
            <person name="Kikuta A."/>
            <person name="Kobayashi H."/>
            <person name="Kobayashi N."/>
            <person name="Machita K."/>
            <person name="Maehara T."/>
            <person name="Masukawa M."/>
            <person name="Mizubayashi T."/>
            <person name="Mukai Y."/>
            <person name="Nagasaki H."/>
            <person name="Nagata Y."/>
            <person name="Naito S."/>
            <person name="Nakashima M."/>
            <person name="Nakama Y."/>
            <person name="Nakamichi Y."/>
            <person name="Nakamura M."/>
            <person name="Meguro A."/>
            <person name="Negishi M."/>
            <person name="Ohta I."/>
            <person name="Ohta T."/>
            <person name="Okamoto M."/>
            <person name="Ono N."/>
            <person name="Saji S."/>
            <person name="Sakaguchi M."/>
            <person name="Sakai K."/>
            <person name="Shibata M."/>
            <person name="Shimokawa T."/>
            <person name="Song J."/>
            <person name="Takazaki Y."/>
            <person name="Terasawa K."/>
            <person name="Tsugane M."/>
            <person name="Tsuji K."/>
            <person name="Ueda S."/>
            <person name="Waki K."/>
            <person name="Yamagata H."/>
            <person name="Yamamoto M."/>
            <person name="Yamamoto S."/>
            <person name="Yamane H."/>
            <person name="Yoshiki S."/>
            <person name="Yoshihara R."/>
            <person name="Yukawa K."/>
            <person name="Zhong H."/>
            <person name="Yano M."/>
            <person name="Yuan Q."/>
            <person name="Ouyang S."/>
            <person name="Liu J."/>
            <person name="Jones K.M."/>
            <person name="Gansberger K."/>
            <person name="Moffat K."/>
            <person name="Hill J."/>
            <person name="Bera J."/>
            <person name="Fadrosh D."/>
            <person name="Jin S."/>
            <person name="Johri S."/>
            <person name="Kim M."/>
            <person name="Overton L."/>
            <person name="Reardon M."/>
            <person name="Tsitrin T."/>
            <person name="Vuong H."/>
            <person name="Weaver B."/>
            <person name="Ciecko A."/>
            <person name="Tallon L."/>
            <person name="Jackson J."/>
            <person name="Pai G."/>
            <person name="Aken S.V."/>
            <person name="Utterback T."/>
            <person name="Reidmuller S."/>
            <person name="Feldblyum T."/>
            <person name="Hsiao J."/>
            <person name="Zismann V."/>
            <person name="Iobst S."/>
            <person name="de Vazeille A.R."/>
            <person name="Buell C.R."/>
            <person name="Ying K."/>
            <person name="Li Y."/>
            <person name="Lu T."/>
            <person name="Huang Y."/>
            <person name="Zhao Q."/>
            <person name="Feng Q."/>
            <person name="Zhang L."/>
            <person name="Zhu J."/>
            <person name="Weng Q."/>
            <person name="Mu J."/>
            <person name="Lu Y."/>
            <person name="Fan D."/>
            <person name="Liu Y."/>
            <person name="Guan J."/>
            <person name="Zhang Y."/>
            <person name="Yu S."/>
            <person name="Liu X."/>
            <person name="Zhang Y."/>
            <person name="Hong G."/>
            <person name="Han B."/>
            <person name="Choisne N."/>
            <person name="Demange N."/>
            <person name="Orjeda G."/>
            <person name="Samain S."/>
            <person name="Cattolico L."/>
            <person name="Pelletier E."/>
            <person name="Couloux A."/>
            <person name="Segurens B."/>
            <person name="Wincker P."/>
            <person name="D'Hont A."/>
            <person name="Scarpelli C."/>
            <person name="Weissenbach J."/>
            <person name="Salanoubat M."/>
            <person name="Quetier F."/>
            <person name="Yu Y."/>
            <person name="Kim H.R."/>
            <person name="Rambo T."/>
            <person name="Currie J."/>
            <person name="Collura K."/>
            <person name="Luo M."/>
            <person name="Yang T."/>
            <person name="Ammiraju J.S.S."/>
            <person name="Engler F."/>
            <person name="Soderlund C."/>
            <person name="Wing R.A."/>
            <person name="Palmer L.E."/>
            <person name="de la Bastide M."/>
            <person name="Spiegel L."/>
            <person name="Nascimento L."/>
            <person name="Zutavern T."/>
            <person name="O'Shaughnessy A."/>
            <person name="Dike S."/>
            <person name="Dedhia N."/>
            <person name="Preston R."/>
            <person name="Balija V."/>
            <person name="McCombie W.R."/>
            <person name="Chow T."/>
            <person name="Chen H."/>
            <person name="Chung M."/>
            <person name="Chen C."/>
            <person name="Shaw J."/>
            <person name="Wu H."/>
            <person name="Hsiao K."/>
            <person name="Chao Y."/>
            <person name="Chu M."/>
            <person name="Cheng C."/>
            <person name="Hour A."/>
            <person name="Lee P."/>
            <person name="Lin S."/>
            <person name="Lin Y."/>
            <person name="Liou J."/>
            <person name="Liu S."/>
            <person name="Hsing Y."/>
            <person name="Raghuvanshi S."/>
            <person name="Mohanty A."/>
            <person name="Bharti A.K."/>
            <person name="Gaur A."/>
            <person name="Gupta V."/>
            <person name="Kumar D."/>
            <person name="Ravi V."/>
            <person name="Vij S."/>
            <person name="Kapur A."/>
            <person name="Khurana P."/>
            <person name="Khurana P."/>
            <person name="Khurana J.P."/>
            <person name="Tyagi A.K."/>
            <person name="Gaikwad K."/>
            <person name="Singh A."/>
            <person name="Dalal V."/>
            <person name="Srivastava S."/>
            <person name="Dixit A."/>
            <person name="Pal A.K."/>
            <person name="Ghazi I.A."/>
            <person name="Yadav M."/>
            <person name="Pandit A."/>
            <person name="Bhargava A."/>
            <person name="Sureshbabu K."/>
            <person name="Batra K."/>
            <person name="Sharma T.R."/>
            <person name="Mohapatra T."/>
            <person name="Singh N.K."/>
            <person name="Messing J."/>
            <person name="Nelson A.B."/>
            <person name="Fuks G."/>
            <person name="Kavchok S."/>
            <person name="Keizer G."/>
            <person name="Linton E."/>
            <person name="Llaca V."/>
            <person name="Song R."/>
            <person name="Tanyolac B."/>
            <person name="Young S."/>
            <person name="Ho-Il K."/>
            <person name="Hahn J.H."/>
            <person name="Sangsakoo G."/>
            <person name="Vanavichit A."/>
            <person name="de Mattos Luiz.A.T."/>
            <person name="Zimmer P.D."/>
            <person name="Malone G."/>
            <person name="Dellagostin O."/>
            <person name="de Oliveira A.C."/>
            <person name="Bevan M."/>
            <person name="Bancroft I."/>
            <person name="Minx P."/>
            <person name="Cordum H."/>
            <person name="Wilson R."/>
            <person name="Cheng Z."/>
            <person name="Jin W."/>
            <person name="Jiang J."/>
            <person name="Leong S.A."/>
            <person name="Iwama H."/>
            <person name="Gojobori T."/>
            <person name="Itoh T."/>
            <person name="Niimura Y."/>
            <person name="Fujii Y."/>
            <person name="Habara T."/>
            <person name="Sakai H."/>
            <person name="Sato Y."/>
            <person name="Wilson G."/>
            <person name="Kumar K."/>
            <person name="McCouch S."/>
            <person name="Juretic N."/>
            <person name="Hoen D."/>
            <person name="Wright S."/>
            <person name="Bruskiewich R."/>
            <person name="Bureau T."/>
            <person name="Miyao A."/>
            <person name="Hirochika H."/>
            <person name="Nishikawa T."/>
            <person name="Kadowaki K."/>
            <person name="Sugiura M."/>
            <person name="Burr B."/>
            <person name="Sasaki T."/>
        </authorList>
    </citation>
    <scope>NUCLEOTIDE SEQUENCE [LARGE SCALE GENOMIC DNA]</scope>
    <source>
        <strain evidence="2">cv. Nipponbare</strain>
    </source>
</reference>
<dbReference type="Gene3D" id="1.10.600.10">
    <property type="entry name" value="Farnesyl Diphosphate Synthase"/>
    <property type="match status" value="1"/>
</dbReference>
<evidence type="ECO:0000313" key="2">
    <source>
        <dbReference type="Proteomes" id="UP000059680"/>
    </source>
</evidence>
<reference evidence="1 2" key="2">
    <citation type="journal article" date="2013" name="Plant Cell Physiol.">
        <title>Rice Annotation Project Database (RAP-DB): an integrative and interactive database for rice genomics.</title>
        <authorList>
            <person name="Sakai H."/>
            <person name="Lee S.S."/>
            <person name="Tanaka T."/>
            <person name="Numa H."/>
            <person name="Kim J."/>
            <person name="Kawahara Y."/>
            <person name="Wakimoto H."/>
            <person name="Yang C.C."/>
            <person name="Iwamoto M."/>
            <person name="Abe T."/>
            <person name="Yamada Y."/>
            <person name="Muto A."/>
            <person name="Inokuchi H."/>
            <person name="Ikemura T."/>
            <person name="Matsumoto T."/>
            <person name="Sasaki T."/>
            <person name="Itoh T."/>
        </authorList>
    </citation>
    <scope>NUCLEOTIDE SEQUENCE [LARGE SCALE GENOMIC DNA]</scope>
    <source>
        <strain evidence="2">cv. Nipponbare</strain>
    </source>
</reference>
<organism evidence="1 2">
    <name type="scientific">Oryza sativa subsp. japonica</name>
    <name type="common">Rice</name>
    <dbReference type="NCBI Taxonomy" id="39947"/>
    <lineage>
        <taxon>Eukaryota</taxon>
        <taxon>Viridiplantae</taxon>
        <taxon>Streptophyta</taxon>
        <taxon>Embryophyta</taxon>
        <taxon>Tracheophyta</taxon>
        <taxon>Spermatophyta</taxon>
        <taxon>Magnoliopsida</taxon>
        <taxon>Liliopsida</taxon>
        <taxon>Poales</taxon>
        <taxon>Poaceae</taxon>
        <taxon>BOP clade</taxon>
        <taxon>Oryzoideae</taxon>
        <taxon>Oryzeae</taxon>
        <taxon>Oryzinae</taxon>
        <taxon>Oryza</taxon>
        <taxon>Oryza sativa</taxon>
    </lineage>
</organism>
<dbReference type="InterPro" id="IPR008949">
    <property type="entry name" value="Isoprenoid_synthase_dom_sf"/>
</dbReference>
<accession>A0A0P0Y9U2</accession>
<dbReference type="AlphaFoldDB" id="A0A0P0Y9U2"/>
<protein>
    <submittedName>
        <fullName evidence="1">Os12g0437932 protein</fullName>
    </submittedName>
</protein>
<dbReference type="EMBL" id="AP014968">
    <property type="protein sequence ID" value="BAT16967.1"/>
    <property type="molecule type" value="Genomic_DNA"/>
</dbReference>
<sequence>MSIQSTYWRGYSTSTRTMEFMYNQEDNFTNCRNLKDTIHSLLIESFMIHI</sequence>
<dbReference type="PaxDb" id="39947-A0A0P0Y9U2"/>
<dbReference type="Proteomes" id="UP000059680">
    <property type="component" value="Chromosome 12"/>
</dbReference>
<reference evidence="1 2" key="3">
    <citation type="journal article" date="2013" name="Rice">
        <title>Improvement of the Oryza sativa Nipponbare reference genome using next generation sequence and optical map data.</title>
        <authorList>
            <person name="Kawahara Y."/>
            <person name="de la Bastide M."/>
            <person name="Hamilton J.P."/>
            <person name="Kanamori H."/>
            <person name="McCombie W.R."/>
            <person name="Ouyang S."/>
            <person name="Schwartz D.C."/>
            <person name="Tanaka T."/>
            <person name="Wu J."/>
            <person name="Zhou S."/>
            <person name="Childs K.L."/>
            <person name="Davidson R.M."/>
            <person name="Lin H."/>
            <person name="Quesada-Ocampo L."/>
            <person name="Vaillancourt B."/>
            <person name="Sakai H."/>
            <person name="Lee S.S."/>
            <person name="Kim J."/>
            <person name="Numa H."/>
            <person name="Itoh T."/>
            <person name="Buell C.R."/>
            <person name="Matsumoto T."/>
        </authorList>
    </citation>
    <scope>NUCLEOTIDE SEQUENCE [LARGE SCALE GENOMIC DNA]</scope>
    <source>
        <strain evidence="2">cv. Nipponbare</strain>
    </source>
</reference>
<keyword evidence="2" id="KW-1185">Reference proteome</keyword>
<name>A0A0P0Y9U2_ORYSJ</name>